<keyword evidence="3" id="KW-0238">DNA-binding</keyword>
<dbReference type="SUPFAM" id="SSF47459">
    <property type="entry name" value="HLH, helix-loop-helix DNA-binding domain"/>
    <property type="match status" value="1"/>
</dbReference>
<dbReference type="PANTHER" id="PTHR45914">
    <property type="entry name" value="TRANSCRIPTION FACTOR HEC3-RELATED"/>
    <property type="match status" value="1"/>
</dbReference>
<dbReference type="GO" id="GO:0005634">
    <property type="term" value="C:nucleus"/>
    <property type="evidence" value="ECO:0007669"/>
    <property type="project" value="UniProtKB-SubCell"/>
</dbReference>
<evidence type="ECO:0000256" key="4">
    <source>
        <dbReference type="ARBA" id="ARBA00023163"/>
    </source>
</evidence>
<dbReference type="InterPro" id="IPR036638">
    <property type="entry name" value="HLH_DNA-bd_sf"/>
</dbReference>
<reference evidence="7" key="1">
    <citation type="journal article" date="2023" name="bioRxiv">
        <title>Improved chromosome-level genome assembly for marigold (Tagetes erecta).</title>
        <authorList>
            <person name="Jiang F."/>
            <person name="Yuan L."/>
            <person name="Wang S."/>
            <person name="Wang H."/>
            <person name="Xu D."/>
            <person name="Wang A."/>
            <person name="Fan W."/>
        </authorList>
    </citation>
    <scope>NUCLEOTIDE SEQUENCE</scope>
    <source>
        <strain evidence="7">WSJ</strain>
        <tissue evidence="7">Leaf</tissue>
    </source>
</reference>
<organism evidence="7 8">
    <name type="scientific">Tagetes erecta</name>
    <name type="common">African marigold</name>
    <dbReference type="NCBI Taxonomy" id="13708"/>
    <lineage>
        <taxon>Eukaryota</taxon>
        <taxon>Viridiplantae</taxon>
        <taxon>Streptophyta</taxon>
        <taxon>Embryophyta</taxon>
        <taxon>Tracheophyta</taxon>
        <taxon>Spermatophyta</taxon>
        <taxon>Magnoliopsida</taxon>
        <taxon>eudicotyledons</taxon>
        <taxon>Gunneridae</taxon>
        <taxon>Pentapetalae</taxon>
        <taxon>asterids</taxon>
        <taxon>campanulids</taxon>
        <taxon>Asterales</taxon>
        <taxon>Asteraceae</taxon>
        <taxon>Asteroideae</taxon>
        <taxon>Heliantheae alliance</taxon>
        <taxon>Tageteae</taxon>
        <taxon>Tagetes</taxon>
    </lineage>
</organism>
<dbReference type="AlphaFoldDB" id="A0AAD8LC02"/>
<dbReference type="EMBL" id="JAUHHV010000001">
    <property type="protein sequence ID" value="KAK1436808.1"/>
    <property type="molecule type" value="Genomic_DNA"/>
</dbReference>
<dbReference type="Proteomes" id="UP001229421">
    <property type="component" value="Unassembled WGS sequence"/>
</dbReference>
<dbReference type="GO" id="GO:0003677">
    <property type="term" value="F:DNA binding"/>
    <property type="evidence" value="ECO:0007669"/>
    <property type="project" value="UniProtKB-KW"/>
</dbReference>
<dbReference type="InterPro" id="IPR045843">
    <property type="entry name" value="IND-like"/>
</dbReference>
<evidence type="ECO:0000256" key="3">
    <source>
        <dbReference type="ARBA" id="ARBA00023125"/>
    </source>
</evidence>
<gene>
    <name evidence="7" type="ORF">QVD17_02592</name>
</gene>
<name>A0AAD8LC02_TARER</name>
<keyword evidence="4" id="KW-0804">Transcription</keyword>
<comment type="caution">
    <text evidence="7">The sequence shown here is derived from an EMBL/GenBank/DDBJ whole genome shotgun (WGS) entry which is preliminary data.</text>
</comment>
<accession>A0AAD8LC02</accession>
<keyword evidence="8" id="KW-1185">Reference proteome</keyword>
<dbReference type="Gene3D" id="4.10.280.10">
    <property type="entry name" value="Helix-loop-helix DNA-binding domain"/>
    <property type="match status" value="1"/>
</dbReference>
<proteinExistence type="predicted"/>
<comment type="subcellular location">
    <subcellularLocation>
        <location evidence="1">Nucleus</location>
    </subcellularLocation>
</comment>
<protein>
    <recommendedName>
        <fullName evidence="6">BHLH domain-containing protein</fullName>
    </recommendedName>
</protein>
<evidence type="ECO:0000256" key="5">
    <source>
        <dbReference type="ARBA" id="ARBA00023242"/>
    </source>
</evidence>
<dbReference type="PROSITE" id="PS50888">
    <property type="entry name" value="BHLH"/>
    <property type="match status" value="1"/>
</dbReference>
<sequence length="318" mass="35551">MATPIFYSNFPTFHHHNATVPPPPELSPFHDTFTFSDTINNNPLMFNPNHHFSNFNNGFNNNNNSNLQFHSPISYPSLSSSYNPITVQQQLSPVPLLPEFNQSFSFSTNEYYSVSDQVVADETMCDIGDYFQMNLVEPMQLCIQPECYSYPICPDVCSMEQMQPELPPLPDIYDTGGSSAVMAPAYTGGVMFNAVQGDNRGVEMKDNGDGKGRLSAQSMAARVRRRKISEKTSELGKLVPGGHRMTTAEMFQAAFKYIKFLQAQVGVLQHMPLSQGLDSELQTLLTSPSVQEKLYTEGKCIVTQRLRETLTKDEQGTN</sequence>
<evidence type="ECO:0000256" key="2">
    <source>
        <dbReference type="ARBA" id="ARBA00023015"/>
    </source>
</evidence>
<dbReference type="CDD" id="cd11393">
    <property type="entry name" value="bHLH_AtbHLH_like"/>
    <property type="match status" value="1"/>
</dbReference>
<dbReference type="SMART" id="SM00353">
    <property type="entry name" value="HLH"/>
    <property type="match status" value="1"/>
</dbReference>
<dbReference type="InterPro" id="IPR011598">
    <property type="entry name" value="bHLH_dom"/>
</dbReference>
<evidence type="ECO:0000259" key="6">
    <source>
        <dbReference type="PROSITE" id="PS50888"/>
    </source>
</evidence>
<feature type="domain" description="BHLH" evidence="6">
    <location>
        <begin position="212"/>
        <end position="261"/>
    </location>
</feature>
<dbReference type="GO" id="GO:0046983">
    <property type="term" value="F:protein dimerization activity"/>
    <property type="evidence" value="ECO:0007669"/>
    <property type="project" value="InterPro"/>
</dbReference>
<evidence type="ECO:0000313" key="8">
    <source>
        <dbReference type="Proteomes" id="UP001229421"/>
    </source>
</evidence>
<keyword evidence="2" id="KW-0805">Transcription regulation</keyword>
<dbReference type="PANTHER" id="PTHR45914:SF24">
    <property type="entry name" value="BHLH DOMAIN-CONTAINING PROTEIN"/>
    <property type="match status" value="1"/>
</dbReference>
<dbReference type="GO" id="GO:0003700">
    <property type="term" value="F:DNA-binding transcription factor activity"/>
    <property type="evidence" value="ECO:0007669"/>
    <property type="project" value="InterPro"/>
</dbReference>
<evidence type="ECO:0000313" key="7">
    <source>
        <dbReference type="EMBL" id="KAK1436808.1"/>
    </source>
</evidence>
<dbReference type="Pfam" id="PF00010">
    <property type="entry name" value="HLH"/>
    <property type="match status" value="1"/>
</dbReference>
<dbReference type="InterPro" id="IPR045239">
    <property type="entry name" value="bHLH95_bHLH"/>
</dbReference>
<keyword evidence="5" id="KW-0539">Nucleus</keyword>
<evidence type="ECO:0000256" key="1">
    <source>
        <dbReference type="ARBA" id="ARBA00004123"/>
    </source>
</evidence>